<dbReference type="AlphaFoldDB" id="A0A8J3IQ98"/>
<dbReference type="InterPro" id="IPR037479">
    <property type="entry name" value="Tauto_MSAD"/>
</dbReference>
<gene>
    <name evidence="1" type="primary">yusQ</name>
    <name evidence="1" type="ORF">KSF_082710</name>
</gene>
<dbReference type="RefSeq" id="WP_220208983.1">
    <property type="nucleotide sequence ID" value="NZ_BNJK01000002.1"/>
</dbReference>
<accession>A0A8J3IQ98</accession>
<sequence length="133" mass="15474">MPFIRIDLQEGRPAATVRAISDSVHRALTEHFNVPLRDRFQIITEHKAEQLIYENYLDIERTNAIVFIQIFLRAGRTVEQKRAFYARVAELLVDNAGTRPQDVFITLVENTIENWSFGNGQAQMLDLPMDQWK</sequence>
<reference evidence="1" key="1">
    <citation type="submission" date="2020-10" db="EMBL/GenBank/DDBJ databases">
        <title>Taxonomic study of unclassified bacteria belonging to the class Ktedonobacteria.</title>
        <authorList>
            <person name="Yabe S."/>
            <person name="Wang C.M."/>
            <person name="Zheng Y."/>
            <person name="Sakai Y."/>
            <person name="Cavaletti L."/>
            <person name="Monciardini P."/>
            <person name="Donadio S."/>
        </authorList>
    </citation>
    <scope>NUCLEOTIDE SEQUENCE</scope>
    <source>
        <strain evidence="1">ID150040</strain>
    </source>
</reference>
<name>A0A8J3IQ98_9CHLR</name>
<dbReference type="EMBL" id="BNJK01000002">
    <property type="protein sequence ID" value="GHO98223.1"/>
    <property type="molecule type" value="Genomic_DNA"/>
</dbReference>
<evidence type="ECO:0000313" key="1">
    <source>
        <dbReference type="EMBL" id="GHO98223.1"/>
    </source>
</evidence>
<dbReference type="PANTHER" id="PTHR38460">
    <property type="entry name" value="TAUTOMERASE YOLI-RELATED"/>
    <property type="match status" value="1"/>
</dbReference>
<dbReference type="SUPFAM" id="SSF55331">
    <property type="entry name" value="Tautomerase/MIF"/>
    <property type="match status" value="1"/>
</dbReference>
<dbReference type="InterPro" id="IPR014347">
    <property type="entry name" value="Tautomerase/MIF_sf"/>
</dbReference>
<comment type="caution">
    <text evidence="1">The sequence shown here is derived from an EMBL/GenBank/DDBJ whole genome shotgun (WGS) entry which is preliminary data.</text>
</comment>
<dbReference type="Pfam" id="PF14552">
    <property type="entry name" value="Tautomerase_2"/>
    <property type="match status" value="1"/>
</dbReference>
<organism evidence="1 2">
    <name type="scientific">Reticulibacter mediterranei</name>
    <dbReference type="NCBI Taxonomy" id="2778369"/>
    <lineage>
        <taxon>Bacteria</taxon>
        <taxon>Bacillati</taxon>
        <taxon>Chloroflexota</taxon>
        <taxon>Ktedonobacteria</taxon>
        <taxon>Ktedonobacterales</taxon>
        <taxon>Reticulibacteraceae</taxon>
        <taxon>Reticulibacter</taxon>
    </lineage>
</organism>
<dbReference type="PANTHER" id="PTHR38460:SF1">
    <property type="entry name" value="TAUTOMERASE YOLI-RELATED"/>
    <property type="match status" value="1"/>
</dbReference>
<dbReference type="Gene3D" id="3.30.429.10">
    <property type="entry name" value="Macrophage Migration Inhibitory Factor"/>
    <property type="match status" value="1"/>
</dbReference>
<dbReference type="Proteomes" id="UP000597444">
    <property type="component" value="Unassembled WGS sequence"/>
</dbReference>
<proteinExistence type="predicted"/>
<keyword evidence="2" id="KW-1185">Reference proteome</keyword>
<protein>
    <submittedName>
        <fullName evidence="1">Putative tautomerase YusQ</fullName>
    </submittedName>
</protein>
<evidence type="ECO:0000313" key="2">
    <source>
        <dbReference type="Proteomes" id="UP000597444"/>
    </source>
</evidence>